<dbReference type="PRINTS" id="PR00081">
    <property type="entry name" value="GDHRDH"/>
</dbReference>
<organism evidence="4 5">
    <name type="scientific">Chitinasiproducens palmae</name>
    <dbReference type="NCBI Taxonomy" id="1770053"/>
    <lineage>
        <taxon>Bacteria</taxon>
        <taxon>Pseudomonadati</taxon>
        <taxon>Pseudomonadota</taxon>
        <taxon>Betaproteobacteria</taxon>
        <taxon>Burkholderiales</taxon>
        <taxon>Burkholderiaceae</taxon>
        <taxon>Chitinasiproducens</taxon>
    </lineage>
</organism>
<gene>
    <name evidence="4" type="ORF">SAMN05216551_102419</name>
</gene>
<feature type="domain" description="Ketoreductase" evidence="3">
    <location>
        <begin position="9"/>
        <end position="191"/>
    </location>
</feature>
<evidence type="ECO:0000313" key="5">
    <source>
        <dbReference type="Proteomes" id="UP000243719"/>
    </source>
</evidence>
<dbReference type="InterPro" id="IPR002347">
    <property type="entry name" value="SDR_fam"/>
</dbReference>
<evidence type="ECO:0000313" key="4">
    <source>
        <dbReference type="EMBL" id="SDV47262.1"/>
    </source>
</evidence>
<dbReference type="GO" id="GO:0032787">
    <property type="term" value="P:monocarboxylic acid metabolic process"/>
    <property type="evidence" value="ECO:0007669"/>
    <property type="project" value="UniProtKB-ARBA"/>
</dbReference>
<dbReference type="InterPro" id="IPR036291">
    <property type="entry name" value="NAD(P)-bd_dom_sf"/>
</dbReference>
<dbReference type="PROSITE" id="PS00061">
    <property type="entry name" value="ADH_SHORT"/>
    <property type="match status" value="1"/>
</dbReference>
<proteinExistence type="inferred from homology"/>
<dbReference type="InterPro" id="IPR020904">
    <property type="entry name" value="Sc_DH/Rdtase_CS"/>
</dbReference>
<dbReference type="PANTHER" id="PTHR42879:SF2">
    <property type="entry name" value="3-OXOACYL-[ACYL-CARRIER-PROTEIN] REDUCTASE FABG"/>
    <property type="match status" value="1"/>
</dbReference>
<reference evidence="5" key="1">
    <citation type="submission" date="2016-09" db="EMBL/GenBank/DDBJ databases">
        <authorList>
            <person name="Varghese N."/>
            <person name="Submissions S."/>
        </authorList>
    </citation>
    <scope>NUCLEOTIDE SEQUENCE [LARGE SCALE GENOMIC DNA]</scope>
    <source>
        <strain evidence="5">JS23</strain>
    </source>
</reference>
<sequence>MNEFDLKGRVAVVTGGAQGIGYAIAQRLLASGARVALWDRDAAALETATMTLAGGTQVQAMQVDITRLASVRTAADATAATLGPVDILVNSAGIAGANAAVVDYPEEEWHRVIDINLNGTFNVNRVLVEGMISRDYGRIVNVASIAGKEGNPNASAYSASKAAVIAFTKSLGKETAGKNVAVNAITPAAARTRIFEQMSQQHIDYMLSKIPRGRFVRVEEIAAMVAWLVSEENSFTTGAVFDLSGGRATY</sequence>
<dbReference type="Pfam" id="PF13561">
    <property type="entry name" value="adh_short_C2"/>
    <property type="match status" value="1"/>
</dbReference>
<keyword evidence="2" id="KW-0560">Oxidoreductase</keyword>
<dbReference type="PANTHER" id="PTHR42879">
    <property type="entry name" value="3-OXOACYL-(ACYL-CARRIER-PROTEIN) REDUCTASE"/>
    <property type="match status" value="1"/>
</dbReference>
<keyword evidence="5" id="KW-1185">Reference proteome</keyword>
<dbReference type="FunFam" id="3.40.50.720:FF:000173">
    <property type="entry name" value="3-oxoacyl-[acyl-carrier protein] reductase"/>
    <property type="match status" value="1"/>
</dbReference>
<evidence type="ECO:0000259" key="3">
    <source>
        <dbReference type="SMART" id="SM00822"/>
    </source>
</evidence>
<dbReference type="STRING" id="1770053.SAMN05216551_102419"/>
<dbReference type="InterPro" id="IPR050259">
    <property type="entry name" value="SDR"/>
</dbReference>
<name>A0A1H2PLA2_9BURK</name>
<dbReference type="GO" id="GO:0016491">
    <property type="term" value="F:oxidoreductase activity"/>
    <property type="evidence" value="ECO:0007669"/>
    <property type="project" value="UniProtKB-KW"/>
</dbReference>
<protein>
    <submittedName>
        <fullName evidence="4">3-oxoacyl-[acyl-carrier protein] reductase</fullName>
    </submittedName>
</protein>
<dbReference type="EMBL" id="FNLO01000002">
    <property type="protein sequence ID" value="SDV47262.1"/>
    <property type="molecule type" value="Genomic_DNA"/>
</dbReference>
<evidence type="ECO:0000256" key="1">
    <source>
        <dbReference type="ARBA" id="ARBA00006484"/>
    </source>
</evidence>
<comment type="similarity">
    <text evidence="1">Belongs to the short-chain dehydrogenases/reductases (SDR) family.</text>
</comment>
<dbReference type="PRINTS" id="PR00080">
    <property type="entry name" value="SDRFAMILY"/>
</dbReference>
<dbReference type="Proteomes" id="UP000243719">
    <property type="component" value="Unassembled WGS sequence"/>
</dbReference>
<dbReference type="SUPFAM" id="SSF51735">
    <property type="entry name" value="NAD(P)-binding Rossmann-fold domains"/>
    <property type="match status" value="1"/>
</dbReference>
<dbReference type="InterPro" id="IPR057326">
    <property type="entry name" value="KR_dom"/>
</dbReference>
<accession>A0A1H2PLA2</accession>
<dbReference type="RefSeq" id="WP_091905675.1">
    <property type="nucleotide sequence ID" value="NZ_FNLO01000002.1"/>
</dbReference>
<dbReference type="SMART" id="SM00822">
    <property type="entry name" value="PKS_KR"/>
    <property type="match status" value="1"/>
</dbReference>
<dbReference type="AlphaFoldDB" id="A0A1H2PLA2"/>
<dbReference type="OrthoDB" id="196630at2"/>
<evidence type="ECO:0000256" key="2">
    <source>
        <dbReference type="ARBA" id="ARBA00023002"/>
    </source>
</evidence>
<dbReference type="Gene3D" id="3.40.50.720">
    <property type="entry name" value="NAD(P)-binding Rossmann-like Domain"/>
    <property type="match status" value="1"/>
</dbReference>